<proteinExistence type="predicted"/>
<evidence type="ECO:0000259" key="2">
    <source>
        <dbReference type="Pfam" id="PF26353"/>
    </source>
</evidence>
<dbReference type="RefSeq" id="WP_301722642.1">
    <property type="nucleotide sequence ID" value="NZ_JAUJWV010000001.1"/>
</dbReference>
<dbReference type="PROSITE" id="PS51257">
    <property type="entry name" value="PROKAR_LIPOPROTEIN"/>
    <property type="match status" value="1"/>
</dbReference>
<gene>
    <name evidence="3" type="ORF">QWY14_03055</name>
</gene>
<evidence type="ECO:0000256" key="1">
    <source>
        <dbReference type="SAM" id="SignalP"/>
    </source>
</evidence>
<organism evidence="3 4">
    <name type="scientific">Planococcus shixiaomingii</name>
    <dbReference type="NCBI Taxonomy" id="3058393"/>
    <lineage>
        <taxon>Bacteria</taxon>
        <taxon>Bacillati</taxon>
        <taxon>Bacillota</taxon>
        <taxon>Bacilli</taxon>
        <taxon>Bacillales</taxon>
        <taxon>Caryophanaceae</taxon>
        <taxon>Planococcus</taxon>
    </lineage>
</organism>
<feature type="signal peptide" evidence="1">
    <location>
        <begin position="1"/>
        <end position="19"/>
    </location>
</feature>
<dbReference type="Proteomes" id="UP001172055">
    <property type="component" value="Unassembled WGS sequence"/>
</dbReference>
<evidence type="ECO:0000313" key="4">
    <source>
        <dbReference type="Proteomes" id="UP001172055"/>
    </source>
</evidence>
<name>A0ABT8MYP0_9BACL</name>
<dbReference type="Pfam" id="PF26353">
    <property type="entry name" value="YhfM"/>
    <property type="match status" value="1"/>
</dbReference>
<protein>
    <recommendedName>
        <fullName evidence="2">YhfM-like domain-containing protein</fullName>
    </recommendedName>
</protein>
<comment type="caution">
    <text evidence="3">The sequence shown here is derived from an EMBL/GenBank/DDBJ whole genome shotgun (WGS) entry which is preliminary data.</text>
</comment>
<dbReference type="InterPro" id="IPR058780">
    <property type="entry name" value="YhfM-like_dom"/>
</dbReference>
<reference evidence="3 4" key="1">
    <citation type="submission" date="2023-06" db="EMBL/GenBank/DDBJ databases">
        <title>Novel species in genus Planococcus.</title>
        <authorList>
            <person name="Ning S."/>
        </authorList>
    </citation>
    <scope>NUCLEOTIDE SEQUENCE [LARGE SCALE GENOMIC DNA]</scope>
    <source>
        <strain evidence="3 4">N028</strain>
    </source>
</reference>
<evidence type="ECO:0000313" key="3">
    <source>
        <dbReference type="EMBL" id="MDN7240748.1"/>
    </source>
</evidence>
<accession>A0ABT8MYP0</accession>
<keyword evidence="1" id="KW-0732">Signal</keyword>
<feature type="chain" id="PRO_5045762266" description="YhfM-like domain-containing protein" evidence="1">
    <location>
        <begin position="20"/>
        <end position="139"/>
    </location>
</feature>
<keyword evidence="4" id="KW-1185">Reference proteome</keyword>
<feature type="domain" description="YhfM-like" evidence="2">
    <location>
        <begin position="27"/>
        <end position="133"/>
    </location>
</feature>
<sequence>MKKLILAVILLAISLIASGCLTESGEQIITVQKKVEDQNSYEDFNTVTEKSQVQKAIAIIENANFENSKIEMARYADYQFQFQSKNNREGKIATYLLWVSSTGENIEIVTESENNNYVTLPKKDSEDLYEILTGEELTN</sequence>
<dbReference type="EMBL" id="JAUJWV010000001">
    <property type="protein sequence ID" value="MDN7240748.1"/>
    <property type="molecule type" value="Genomic_DNA"/>
</dbReference>